<dbReference type="Pfam" id="PF14576">
    <property type="entry name" value="SEO_N"/>
    <property type="match status" value="1"/>
</dbReference>
<protein>
    <recommendedName>
        <fullName evidence="6">Protein SIEVE ELEMENT OCCLUSION B-like</fullName>
    </recommendedName>
</protein>
<dbReference type="Gramene" id="CDP05462">
    <property type="protein sequence ID" value="CDP05462"/>
    <property type="gene ID" value="GSCOC_T00020519001"/>
</dbReference>
<dbReference type="InParanoid" id="A0A068UB03"/>
<dbReference type="GO" id="GO:0010088">
    <property type="term" value="P:phloem development"/>
    <property type="evidence" value="ECO:0007669"/>
    <property type="project" value="InterPro"/>
</dbReference>
<dbReference type="InterPro" id="IPR027944">
    <property type="entry name" value="SEO_C"/>
</dbReference>
<feature type="coiled-coil region" evidence="1">
    <location>
        <begin position="240"/>
        <end position="267"/>
    </location>
</feature>
<keyword evidence="1" id="KW-0175">Coiled coil</keyword>
<proteinExistence type="predicted"/>
<dbReference type="InterPro" id="IPR027942">
    <property type="entry name" value="SEO_N"/>
</dbReference>
<dbReference type="PANTHER" id="PTHR33232">
    <property type="entry name" value="PROTEIN SIEVE ELEMENT OCCLUSION B-LIKE"/>
    <property type="match status" value="1"/>
</dbReference>
<dbReference type="EMBL" id="HG739100">
    <property type="protein sequence ID" value="CDP05462.1"/>
    <property type="molecule type" value="Genomic_DNA"/>
</dbReference>
<feature type="domain" description="Sieve element occlusion C-terminal" evidence="3">
    <location>
        <begin position="443"/>
        <end position="672"/>
    </location>
</feature>
<dbReference type="OrthoDB" id="1854460at2759"/>
<evidence type="ECO:0000259" key="2">
    <source>
        <dbReference type="Pfam" id="PF14576"/>
    </source>
</evidence>
<gene>
    <name evidence="4" type="ORF">GSCOC_T00020519001</name>
</gene>
<dbReference type="Pfam" id="PF14577">
    <property type="entry name" value="SEO_C"/>
    <property type="match status" value="1"/>
</dbReference>
<evidence type="ECO:0000313" key="5">
    <source>
        <dbReference type="Proteomes" id="UP000295252"/>
    </source>
</evidence>
<dbReference type="Proteomes" id="UP000295252">
    <property type="component" value="Chromosome III"/>
</dbReference>
<dbReference type="OMA" id="GKFWLVA"/>
<evidence type="ECO:0000256" key="1">
    <source>
        <dbReference type="SAM" id="Coils"/>
    </source>
</evidence>
<evidence type="ECO:0008006" key="6">
    <source>
        <dbReference type="Google" id="ProtNLM"/>
    </source>
</evidence>
<feature type="domain" description="Sieve element occlusion N-terminal" evidence="2">
    <location>
        <begin position="6"/>
        <end position="280"/>
    </location>
</feature>
<dbReference type="PANTHER" id="PTHR33232:SF20">
    <property type="entry name" value="PROTEIN SIEVE ELEMENT OCCLUSION B-LIKE"/>
    <property type="match status" value="1"/>
</dbReference>
<dbReference type="FunCoup" id="A0A068UB03">
    <property type="interactions" value="295"/>
</dbReference>
<keyword evidence="5" id="KW-1185">Reference proteome</keyword>
<accession>A0A068UB03</accession>
<evidence type="ECO:0000313" key="4">
    <source>
        <dbReference type="EMBL" id="CDP05462.1"/>
    </source>
</evidence>
<name>A0A068UB03_COFCA</name>
<sequence length="673" mass="77152">MEMDRVKEVLDTHVPDGRDFDVKPLVPIVEDIMKRATFLGGGAQDQDYADTWEDTAIRSGYTDMPELTYAINKTINEIICNCSSGGDEHFVAIALCRSLSRYAWEDKVAIALAAFAVSYGKFWLVAQLRTTNPLAKSLAVIRELPEIIEHTEALKRKFEAVSNLSKAMLNVTSCIINLKELPIEDIGQSNEWVFLTAHVPTAVYWTVRSIAACSFILNLTALGPEYVDSAAEAWDLNGVAHKLAKIKEDLKEQMNSIKQKIEDKRQDDAYNALVELFKTPNTDNTKILSAVINVKEDQLPLYDGTNKKRASIDILRKKHVLLLISELHIPQEEPSILHQFYTESRQQPTKLDKQYEVVWLPVVDTFSNATDEQFELVQNSMPWYSVHPIMLEPAFIRFIKDVKSFDKTPQLLVLHPRGILPGHNARDMMWVWGNLAFPFTEEREKELWTEATLIELLADSIHQNLLLWADQNRYICLYGGADIEWIRRLTTIMRSVANTARIPLEMLYVGKKNPKESMRKNNFIIQAENLSHILPDLIKIQIFWMRLDIMLKSWGQHGMFVKSDLIHHVGKIICYDQDGEGWAFIARGRHEMAKGTDKEVYQCLSKFDEWKDKVVYPDGFVIALGEQLRELQTPHHCNRLILPESTGHIPEKVVCAECGRPMESFIMYRCCTD</sequence>
<dbReference type="STRING" id="49390.A0A068UB03"/>
<evidence type="ECO:0000259" key="3">
    <source>
        <dbReference type="Pfam" id="PF14577"/>
    </source>
</evidence>
<dbReference type="AlphaFoldDB" id="A0A068UB03"/>
<reference evidence="5" key="1">
    <citation type="journal article" date="2014" name="Science">
        <title>The coffee genome provides insight into the convergent evolution of caffeine biosynthesis.</title>
        <authorList>
            <person name="Denoeud F."/>
            <person name="Carretero-Paulet L."/>
            <person name="Dereeper A."/>
            <person name="Droc G."/>
            <person name="Guyot R."/>
            <person name="Pietrella M."/>
            <person name="Zheng C."/>
            <person name="Alberti A."/>
            <person name="Anthony F."/>
            <person name="Aprea G."/>
            <person name="Aury J.M."/>
            <person name="Bento P."/>
            <person name="Bernard M."/>
            <person name="Bocs S."/>
            <person name="Campa C."/>
            <person name="Cenci A."/>
            <person name="Combes M.C."/>
            <person name="Crouzillat D."/>
            <person name="Da Silva C."/>
            <person name="Daddiego L."/>
            <person name="De Bellis F."/>
            <person name="Dussert S."/>
            <person name="Garsmeur O."/>
            <person name="Gayraud T."/>
            <person name="Guignon V."/>
            <person name="Jahn K."/>
            <person name="Jamilloux V."/>
            <person name="Joet T."/>
            <person name="Labadie K."/>
            <person name="Lan T."/>
            <person name="Leclercq J."/>
            <person name="Lepelley M."/>
            <person name="Leroy T."/>
            <person name="Li L.T."/>
            <person name="Librado P."/>
            <person name="Lopez L."/>
            <person name="Munoz A."/>
            <person name="Noel B."/>
            <person name="Pallavicini A."/>
            <person name="Perrotta G."/>
            <person name="Poncet V."/>
            <person name="Pot D."/>
            <person name="Priyono X."/>
            <person name="Rigoreau M."/>
            <person name="Rouard M."/>
            <person name="Rozas J."/>
            <person name="Tranchant-Dubreuil C."/>
            <person name="VanBuren R."/>
            <person name="Zhang Q."/>
            <person name="Andrade A.C."/>
            <person name="Argout X."/>
            <person name="Bertrand B."/>
            <person name="de Kochko A."/>
            <person name="Graziosi G."/>
            <person name="Henry R.J."/>
            <person name="Jayarama X."/>
            <person name="Ming R."/>
            <person name="Nagai C."/>
            <person name="Rounsley S."/>
            <person name="Sankoff D."/>
            <person name="Giuliano G."/>
            <person name="Albert V.A."/>
            <person name="Wincker P."/>
            <person name="Lashermes P."/>
        </authorList>
    </citation>
    <scope>NUCLEOTIDE SEQUENCE [LARGE SCALE GENOMIC DNA]</scope>
    <source>
        <strain evidence="5">cv. DH200-94</strain>
    </source>
</reference>
<dbReference type="PhylomeDB" id="A0A068UB03"/>
<organism evidence="4 5">
    <name type="scientific">Coffea canephora</name>
    <name type="common">Robusta coffee</name>
    <dbReference type="NCBI Taxonomy" id="49390"/>
    <lineage>
        <taxon>Eukaryota</taxon>
        <taxon>Viridiplantae</taxon>
        <taxon>Streptophyta</taxon>
        <taxon>Embryophyta</taxon>
        <taxon>Tracheophyta</taxon>
        <taxon>Spermatophyta</taxon>
        <taxon>Magnoliopsida</taxon>
        <taxon>eudicotyledons</taxon>
        <taxon>Gunneridae</taxon>
        <taxon>Pentapetalae</taxon>
        <taxon>asterids</taxon>
        <taxon>lamiids</taxon>
        <taxon>Gentianales</taxon>
        <taxon>Rubiaceae</taxon>
        <taxon>Ixoroideae</taxon>
        <taxon>Gardenieae complex</taxon>
        <taxon>Bertiereae - Coffeeae clade</taxon>
        <taxon>Coffeeae</taxon>
        <taxon>Coffea</taxon>
    </lineage>
</organism>
<dbReference type="InterPro" id="IPR039299">
    <property type="entry name" value="SEOA"/>
</dbReference>